<evidence type="ECO:0000256" key="1">
    <source>
        <dbReference type="ARBA" id="ARBA00022450"/>
    </source>
</evidence>
<dbReference type="InterPro" id="IPR013120">
    <property type="entry name" value="FAR_NAD-bd"/>
</dbReference>
<dbReference type="GeneID" id="34459800"/>
<evidence type="ECO:0000313" key="7">
    <source>
        <dbReference type="Proteomes" id="UP000184300"/>
    </source>
</evidence>
<dbReference type="InterPro" id="IPR036291">
    <property type="entry name" value="NAD(P)-bd_dom_sf"/>
</dbReference>
<sequence length="1675" mass="184038">MFAGIDTKRQSLKQQWSNTSIYRARCEQESAVISILDHTADVGLFEADSLVSVPEALEAFSSLDPKPCNTAIWLKDPLIKTDLSENDVVVSLCPPYRSATILHDPPLPQAHCFSSPSTVKTAVFMVHPGGKSILAAFISSQSGFGPEHAHPFHAIPKDKSAMVAPAAQMSQELARRLPSYMVPSAFLPLAYLPLTASGKTDRRMLSTFGDGVSLAELCNHQQWHRYNRRMPTSSSEKKLCEFRADVLHYPQERIGAEDNFFHLGGDFIEAINLTRRCRAEGFQLQVQDILGNLTLDGMAKAMVPARSTETSPARPLKLLGQDIETMLVSSNDVLWTTIVDTNAYGTVQVATRYRAEWKYGTDLERYLQSDEETPMNMGDALTRHGIITGAEKNLFVLTIHHSIYDGLSLDMIFNDLLQMLQGDLPPARAQFHEFVRHVMEKNTDNATEEFWRAAFSEDDLTTFPTLPSATHKHLANESLVHNLKLNRGPSDFTAATLIWGAWSLLQARYCDAPETVFGYTLSGRNAPVPGVEDIVGPVIATVPIKAQVDASQPVTEFLQRIQSHTVDMTPAQNFGLQNIARISKSAAAACNFQTLIVIQPVSSTPENGILKSFSAPRASFSTVALMLKCSLGADGSVEVHTHFDNAVLSRLKVSRLVRQFEHVLHQLAEPAGTITELEMISPQDKEDLLHLVTQKFRQPHAPAICAWDGSLTYHELEAVSSKLAAHLINAGVGPEVFVPLCFEKSMWTIVAMLGTMNAGGAFVPMDASQPYGLGRYPGLVEKAIAVGPSITEAATPRHRSTPVSPSNAAYVIFTSGSTGTPKSSVVEHRAFSTGAIAHKEGLQMGRRVLQFDSYTFDASILEILSTLVQGGCVCVPTESERRGKVAEAMTRMNVDWAVLTPSFVNTVDPTTVPTLKTFCLAAWMPHVKLVNGYGPSECCVYTSSNRKVLPGTMPNGIGTAVGCDCWVVDRDNHNKLAPIGAVGELLIEGNTLARHYLSNKEKTEAAFISQPDWLPFNRCPRLYKTGDLVKYVPNGLLLFFGRKDTQVKIRGQLVKLGEIEYHLTLPHEVSQAVVSYPKAGVYANKLVGIIELAATAGPDLVPVSNDRVQRTSFCLSSLADHLSETLPVHMVLVIWFVVEKIPSSSSTKVDRRTREAPAISILRADESKAQALSHKTAALIKHDDNPLQGREFNIAATGIDSVQVISLASFIKQHYGVNMPISRIMDGHMIVRSLVSYIDTELTGRVKEEVPAFDVMKEADSLVKNVAQTSKVQKTVFVTGVTGFLGTQILRQLAEIVKGANGYAQTKYLSELLVKQLASSRPDQFAIIKPGLILGTPEEGVANTDDFVWRLVSAVVYARVSSQEYGNNWIFVSSSTRVAEEIINQAFCPAETMRTVTHMLDGLTEHEFWDIFHRELRYPLQIVPHETWLETMRISIQKEGNAHPLWPVAPVFDSMHGRLGQGPMLGASEMISPSQKMHVKATIRRNVQFLVEAGYVASPTGQKVKYVAGKALQCTGNVWDNVKRLTVNETKNGSLRPSSSNSAPCPSAPPGPREWAAWPKTPPSLRKMMGSDAQSEDEIRMSQALSIRPSEEQIRFLESVKPLDVGYPQNMLGEAPGVTGHEGMALAAAGKIAFVRYPRAIGYDVYNDGYYYNPVLYITGHRHIISSPVQTCTPL</sequence>
<dbReference type="Gene3D" id="3.30.559.10">
    <property type="entry name" value="Chloramphenicol acetyltransferase-like domain"/>
    <property type="match status" value="1"/>
</dbReference>
<feature type="domain" description="Carrier" evidence="5">
    <location>
        <begin position="230"/>
        <end position="306"/>
    </location>
</feature>
<evidence type="ECO:0000256" key="2">
    <source>
        <dbReference type="ARBA" id="ARBA00022553"/>
    </source>
</evidence>
<name>A0A1L9VJB7_ASPGL</name>
<dbReference type="PANTHER" id="PTHR45527:SF12">
    <property type="entry name" value="NONRIBOSOMAL PEPTIDE SYNTHETASE IVOA"/>
    <property type="match status" value="1"/>
</dbReference>
<dbReference type="PROSITE" id="PS00455">
    <property type="entry name" value="AMP_BINDING"/>
    <property type="match status" value="1"/>
</dbReference>
<dbReference type="InterPro" id="IPR023213">
    <property type="entry name" value="CAT-like_dom_sf"/>
</dbReference>
<dbReference type="Gene3D" id="3.40.50.12780">
    <property type="entry name" value="N-terminal domain of ligase-like"/>
    <property type="match status" value="1"/>
</dbReference>
<dbReference type="SUPFAM" id="SSF47336">
    <property type="entry name" value="ACP-like"/>
    <property type="match status" value="2"/>
</dbReference>
<dbReference type="OrthoDB" id="416786at2759"/>
<evidence type="ECO:0000256" key="4">
    <source>
        <dbReference type="SAM" id="MobiDB-lite"/>
    </source>
</evidence>
<keyword evidence="7" id="KW-1185">Reference proteome</keyword>
<dbReference type="CDD" id="cd19545">
    <property type="entry name" value="FUM14_C_NRPS-like"/>
    <property type="match status" value="1"/>
</dbReference>
<dbReference type="InterPro" id="IPR000873">
    <property type="entry name" value="AMP-dep_synth/lig_dom"/>
</dbReference>
<dbReference type="Proteomes" id="UP000184300">
    <property type="component" value="Unassembled WGS sequence"/>
</dbReference>
<dbReference type="InterPro" id="IPR042099">
    <property type="entry name" value="ANL_N_sf"/>
</dbReference>
<gene>
    <name evidence="6" type="ORF">ASPGLDRAFT_26190</name>
</gene>
<keyword evidence="3" id="KW-0436">Ligase</keyword>
<dbReference type="Gene3D" id="1.10.1200.10">
    <property type="entry name" value="ACP-like"/>
    <property type="match status" value="1"/>
</dbReference>
<dbReference type="STRING" id="1160497.A0A1L9VJB7"/>
<dbReference type="GO" id="GO:0016874">
    <property type="term" value="F:ligase activity"/>
    <property type="evidence" value="ECO:0007669"/>
    <property type="project" value="UniProtKB-KW"/>
</dbReference>
<dbReference type="RefSeq" id="XP_022400716.1">
    <property type="nucleotide sequence ID" value="XM_022543539.1"/>
</dbReference>
<keyword evidence="1" id="KW-0596">Phosphopantetheine</keyword>
<dbReference type="PROSITE" id="PS50075">
    <property type="entry name" value="CARRIER"/>
    <property type="match status" value="1"/>
</dbReference>
<dbReference type="Gene3D" id="3.30.559.30">
    <property type="entry name" value="Nonribosomal peptide synthetase, condensation domain"/>
    <property type="match status" value="1"/>
</dbReference>
<dbReference type="FunFam" id="3.30.300.30:FF:000015">
    <property type="entry name" value="Nonribosomal peptide synthase SidD"/>
    <property type="match status" value="2"/>
</dbReference>
<dbReference type="SUPFAM" id="SSF56801">
    <property type="entry name" value="Acetyl-CoA synthetase-like"/>
    <property type="match status" value="2"/>
</dbReference>
<dbReference type="InterPro" id="IPR045851">
    <property type="entry name" value="AMP-bd_C_sf"/>
</dbReference>
<dbReference type="InterPro" id="IPR001242">
    <property type="entry name" value="Condensation_dom"/>
</dbReference>
<dbReference type="GO" id="GO:0031177">
    <property type="term" value="F:phosphopantetheine binding"/>
    <property type="evidence" value="ECO:0007669"/>
    <property type="project" value="TreeGrafter"/>
</dbReference>
<dbReference type="Gene3D" id="3.40.50.720">
    <property type="entry name" value="NAD(P)-binding Rossmann-like Domain"/>
    <property type="match status" value="1"/>
</dbReference>
<feature type="region of interest" description="Disordered" evidence="4">
    <location>
        <begin position="1531"/>
        <end position="1573"/>
    </location>
</feature>
<dbReference type="InterPro" id="IPR020845">
    <property type="entry name" value="AMP-binding_CS"/>
</dbReference>
<dbReference type="InterPro" id="IPR009081">
    <property type="entry name" value="PP-bd_ACP"/>
</dbReference>
<dbReference type="SUPFAM" id="SSF51735">
    <property type="entry name" value="NAD(P)-binding Rossmann-fold domains"/>
    <property type="match status" value="1"/>
</dbReference>
<dbReference type="Gene3D" id="3.30.300.30">
    <property type="match status" value="2"/>
</dbReference>
<accession>A0A1L9VJB7</accession>
<dbReference type="CDD" id="cd05918">
    <property type="entry name" value="A_NRPS_SidN3_like"/>
    <property type="match status" value="1"/>
</dbReference>
<dbReference type="InterPro" id="IPR036736">
    <property type="entry name" value="ACP-like_sf"/>
</dbReference>
<dbReference type="SUPFAM" id="SSF52777">
    <property type="entry name" value="CoA-dependent acyltransferases"/>
    <property type="match status" value="2"/>
</dbReference>
<dbReference type="GO" id="GO:0005737">
    <property type="term" value="C:cytoplasm"/>
    <property type="evidence" value="ECO:0007669"/>
    <property type="project" value="TreeGrafter"/>
</dbReference>
<dbReference type="EMBL" id="KV878898">
    <property type="protein sequence ID" value="OJJ84018.1"/>
    <property type="molecule type" value="Genomic_DNA"/>
</dbReference>
<reference evidence="7" key="1">
    <citation type="journal article" date="2017" name="Genome Biol.">
        <title>Comparative genomics reveals high biological diversity and specific adaptations in the industrially and medically important fungal genus Aspergillus.</title>
        <authorList>
            <person name="de Vries R.P."/>
            <person name="Riley R."/>
            <person name="Wiebenga A."/>
            <person name="Aguilar-Osorio G."/>
            <person name="Amillis S."/>
            <person name="Uchima C.A."/>
            <person name="Anderluh G."/>
            <person name="Asadollahi M."/>
            <person name="Askin M."/>
            <person name="Barry K."/>
            <person name="Battaglia E."/>
            <person name="Bayram O."/>
            <person name="Benocci T."/>
            <person name="Braus-Stromeyer S.A."/>
            <person name="Caldana C."/>
            <person name="Canovas D."/>
            <person name="Cerqueira G.C."/>
            <person name="Chen F."/>
            <person name="Chen W."/>
            <person name="Choi C."/>
            <person name="Clum A."/>
            <person name="Dos Santos R.A."/>
            <person name="Damasio A.R."/>
            <person name="Diallinas G."/>
            <person name="Emri T."/>
            <person name="Fekete E."/>
            <person name="Flipphi M."/>
            <person name="Freyberg S."/>
            <person name="Gallo A."/>
            <person name="Gournas C."/>
            <person name="Habgood R."/>
            <person name="Hainaut M."/>
            <person name="Harispe M.L."/>
            <person name="Henrissat B."/>
            <person name="Hilden K.S."/>
            <person name="Hope R."/>
            <person name="Hossain A."/>
            <person name="Karabika E."/>
            <person name="Karaffa L."/>
            <person name="Karanyi Z."/>
            <person name="Krasevec N."/>
            <person name="Kuo A."/>
            <person name="Kusch H."/>
            <person name="LaButti K."/>
            <person name="Lagendijk E.L."/>
            <person name="Lapidus A."/>
            <person name="Levasseur A."/>
            <person name="Lindquist E."/>
            <person name="Lipzen A."/>
            <person name="Logrieco A.F."/>
            <person name="MacCabe A."/>
            <person name="Maekelae M.R."/>
            <person name="Malavazi I."/>
            <person name="Melin P."/>
            <person name="Meyer V."/>
            <person name="Mielnichuk N."/>
            <person name="Miskei M."/>
            <person name="Molnar A.P."/>
            <person name="Mule G."/>
            <person name="Ngan C.Y."/>
            <person name="Orejas M."/>
            <person name="Orosz E."/>
            <person name="Ouedraogo J.P."/>
            <person name="Overkamp K.M."/>
            <person name="Park H.-S."/>
            <person name="Perrone G."/>
            <person name="Piumi F."/>
            <person name="Punt P.J."/>
            <person name="Ram A.F."/>
            <person name="Ramon A."/>
            <person name="Rauscher S."/>
            <person name="Record E."/>
            <person name="Riano-Pachon D.M."/>
            <person name="Robert V."/>
            <person name="Roehrig J."/>
            <person name="Ruller R."/>
            <person name="Salamov A."/>
            <person name="Salih N.S."/>
            <person name="Samson R.A."/>
            <person name="Sandor E."/>
            <person name="Sanguinetti M."/>
            <person name="Schuetze T."/>
            <person name="Sepcic K."/>
            <person name="Shelest E."/>
            <person name="Sherlock G."/>
            <person name="Sophianopoulou V."/>
            <person name="Squina F.M."/>
            <person name="Sun H."/>
            <person name="Susca A."/>
            <person name="Todd R.B."/>
            <person name="Tsang A."/>
            <person name="Unkles S.E."/>
            <person name="van de Wiele N."/>
            <person name="van Rossen-Uffink D."/>
            <person name="Oliveira J.V."/>
            <person name="Vesth T.C."/>
            <person name="Visser J."/>
            <person name="Yu J.-H."/>
            <person name="Zhou M."/>
            <person name="Andersen M.R."/>
            <person name="Archer D.B."/>
            <person name="Baker S.E."/>
            <person name="Benoit I."/>
            <person name="Brakhage A.A."/>
            <person name="Braus G.H."/>
            <person name="Fischer R."/>
            <person name="Frisvad J.C."/>
            <person name="Goldman G.H."/>
            <person name="Houbraken J."/>
            <person name="Oakley B."/>
            <person name="Pocsi I."/>
            <person name="Scazzocchio C."/>
            <person name="Seiboth B."/>
            <person name="vanKuyk P.A."/>
            <person name="Wortman J."/>
            <person name="Dyer P.S."/>
            <person name="Grigoriev I.V."/>
        </authorList>
    </citation>
    <scope>NUCLEOTIDE SEQUENCE [LARGE SCALE GENOMIC DNA]</scope>
    <source>
        <strain evidence="7">CBS 516.65</strain>
    </source>
</reference>
<dbReference type="Pfam" id="PF00501">
    <property type="entry name" value="AMP-binding"/>
    <property type="match status" value="2"/>
</dbReference>
<dbReference type="GO" id="GO:0044550">
    <property type="term" value="P:secondary metabolite biosynthetic process"/>
    <property type="evidence" value="ECO:0007669"/>
    <property type="project" value="TreeGrafter"/>
</dbReference>
<dbReference type="GO" id="GO:0043041">
    <property type="term" value="P:amino acid activation for nonribosomal peptide biosynthetic process"/>
    <property type="evidence" value="ECO:0007669"/>
    <property type="project" value="TreeGrafter"/>
</dbReference>
<keyword evidence="2" id="KW-0597">Phosphoprotein</keyword>
<evidence type="ECO:0000259" key="5">
    <source>
        <dbReference type="PROSITE" id="PS50075"/>
    </source>
</evidence>
<proteinExistence type="predicted"/>
<dbReference type="VEuPathDB" id="FungiDB:ASPGLDRAFT_26190"/>
<dbReference type="Pfam" id="PF00668">
    <property type="entry name" value="Condensation"/>
    <property type="match status" value="1"/>
</dbReference>
<protein>
    <recommendedName>
        <fullName evidence="5">Carrier domain-containing protein</fullName>
    </recommendedName>
</protein>
<organism evidence="6 7">
    <name type="scientific">Aspergillus glaucus CBS 516.65</name>
    <dbReference type="NCBI Taxonomy" id="1160497"/>
    <lineage>
        <taxon>Eukaryota</taxon>
        <taxon>Fungi</taxon>
        <taxon>Dikarya</taxon>
        <taxon>Ascomycota</taxon>
        <taxon>Pezizomycotina</taxon>
        <taxon>Eurotiomycetes</taxon>
        <taxon>Eurotiomycetidae</taxon>
        <taxon>Eurotiales</taxon>
        <taxon>Aspergillaceae</taxon>
        <taxon>Aspergillus</taxon>
        <taxon>Aspergillus subgen. Aspergillus</taxon>
    </lineage>
</organism>
<evidence type="ECO:0000313" key="6">
    <source>
        <dbReference type="EMBL" id="OJJ84018.1"/>
    </source>
</evidence>
<dbReference type="PANTHER" id="PTHR45527">
    <property type="entry name" value="NONRIBOSOMAL PEPTIDE SYNTHETASE"/>
    <property type="match status" value="1"/>
</dbReference>
<dbReference type="Pfam" id="PF00550">
    <property type="entry name" value="PP-binding"/>
    <property type="match status" value="1"/>
</dbReference>
<evidence type="ECO:0000256" key="3">
    <source>
        <dbReference type="ARBA" id="ARBA00022598"/>
    </source>
</evidence>
<dbReference type="Pfam" id="PF07993">
    <property type="entry name" value="NAD_binding_4"/>
    <property type="match status" value="1"/>
</dbReference>